<evidence type="ECO:0008006" key="3">
    <source>
        <dbReference type="Google" id="ProtNLM"/>
    </source>
</evidence>
<dbReference type="Proteomes" id="UP001211065">
    <property type="component" value="Unassembled WGS sequence"/>
</dbReference>
<protein>
    <recommendedName>
        <fullName evidence="3">Hsp70 family protein</fullName>
    </recommendedName>
</protein>
<dbReference type="PANTHER" id="PTHR14187">
    <property type="entry name" value="ALPHA KINASE/ELONGATION FACTOR 2 KINASE"/>
    <property type="match status" value="1"/>
</dbReference>
<reference evidence="1" key="1">
    <citation type="submission" date="2020-05" db="EMBL/GenBank/DDBJ databases">
        <title>Phylogenomic resolution of chytrid fungi.</title>
        <authorList>
            <person name="Stajich J.E."/>
            <person name="Amses K."/>
            <person name="Simmons R."/>
            <person name="Seto K."/>
            <person name="Myers J."/>
            <person name="Bonds A."/>
            <person name="Quandt C.A."/>
            <person name="Barry K."/>
            <person name="Liu P."/>
            <person name="Grigoriev I."/>
            <person name="Longcore J.E."/>
            <person name="James T.Y."/>
        </authorList>
    </citation>
    <scope>NUCLEOTIDE SEQUENCE</scope>
    <source>
        <strain evidence="1">JEL0476</strain>
    </source>
</reference>
<sequence length="553" mass="62999">MEKILDTNCRYFIGIDFGTTYSGYAFCHIADHTIRCNEKWEDAPDRYCKDKTCSLYSKVNGKLTPVAFGYKALNMFIEKKKDDDSLFFFEKFKLQLEKNDNYPSIKLPDNIDLEMIVSDYLKYLKDAAVPAIWSPQAKQFMREACYNAGIINALHSDKLLLCIEPEAASIFCKKVLKIGEYITVLDCGGGTIDIFSCAVLPNETLEEVHGSGFIAGSAITDILFMKYFQELTGLKSIDNKYTTKILKSWENLKKKFSSETDLEEMDFGIIDVDEDFVELLSEDSVEKILASQSLDSDEFLREIWISANKVKEILDDIIAKIIEGLKVHNSKIPQNIKISKILMVGGFSESEYLQKQISLNFEHNGVKLFCPSEGSAALRGQYSLIVSARTLRSTYGTDIAKIFDPEVDDTLFKDENGNWDNYKLKTNLILDKSKVFRIKNYFEAFVKAGERISNDYIIEKRFIPLHDDQKDIEFSIFSSIDKNVKLTTDITSSKVTSLTVNLPSELVGHSACENECSLTFEFGKTEIKIRAIHLQTNQKLETSLQFHSKKIFE</sequence>
<dbReference type="Gene3D" id="3.30.420.40">
    <property type="match status" value="1"/>
</dbReference>
<dbReference type="AlphaFoldDB" id="A0AAD5TU31"/>
<evidence type="ECO:0000313" key="1">
    <source>
        <dbReference type="EMBL" id="KAJ3203667.1"/>
    </source>
</evidence>
<evidence type="ECO:0000313" key="2">
    <source>
        <dbReference type="Proteomes" id="UP001211065"/>
    </source>
</evidence>
<comment type="caution">
    <text evidence="1">The sequence shown here is derived from an EMBL/GenBank/DDBJ whole genome shotgun (WGS) entry which is preliminary data.</text>
</comment>
<dbReference type="InterPro" id="IPR043129">
    <property type="entry name" value="ATPase_NBD"/>
</dbReference>
<dbReference type="SUPFAM" id="SSF53067">
    <property type="entry name" value="Actin-like ATPase domain"/>
    <property type="match status" value="2"/>
</dbReference>
<name>A0AAD5TU31_9FUNG</name>
<proteinExistence type="predicted"/>
<dbReference type="PANTHER" id="PTHR14187:SF5">
    <property type="entry name" value="HEAT SHOCK 70 KDA PROTEIN 12A"/>
    <property type="match status" value="1"/>
</dbReference>
<accession>A0AAD5TU31</accession>
<organism evidence="1 2">
    <name type="scientific">Clydaea vesicula</name>
    <dbReference type="NCBI Taxonomy" id="447962"/>
    <lineage>
        <taxon>Eukaryota</taxon>
        <taxon>Fungi</taxon>
        <taxon>Fungi incertae sedis</taxon>
        <taxon>Chytridiomycota</taxon>
        <taxon>Chytridiomycota incertae sedis</taxon>
        <taxon>Chytridiomycetes</taxon>
        <taxon>Lobulomycetales</taxon>
        <taxon>Lobulomycetaceae</taxon>
        <taxon>Clydaea</taxon>
    </lineage>
</organism>
<gene>
    <name evidence="1" type="ORF">HK099_001411</name>
</gene>
<dbReference type="EMBL" id="JADGJW010001396">
    <property type="protein sequence ID" value="KAJ3203667.1"/>
    <property type="molecule type" value="Genomic_DNA"/>
</dbReference>
<keyword evidence="2" id="KW-1185">Reference proteome</keyword>